<evidence type="ECO:0000313" key="2">
    <source>
        <dbReference type="EMBL" id="GAI25333.1"/>
    </source>
</evidence>
<organism evidence="2">
    <name type="scientific">marine sediment metagenome</name>
    <dbReference type="NCBI Taxonomy" id="412755"/>
    <lineage>
        <taxon>unclassified sequences</taxon>
        <taxon>metagenomes</taxon>
        <taxon>ecological metagenomes</taxon>
    </lineage>
</organism>
<sequence length="201" mass="22133">MTTKQLLIVSTTTSLYETGLLDILKVEFEKQHPSINVSFISQGTGLAIQTAMRRDADMILVHDPARELKFLQDGYGVNRKVVAYNFFVIAGPSSDPANVKGLSPTEAFTKIKEAGEANFAIWVSRGDDSGTHAKEKRIWKSAGFDTTELRTMSWYLEAGTGMTATLRLTDEKNAYTLVDLGSYLNNYANENIKLGIIVDAG</sequence>
<dbReference type="AlphaFoldDB" id="X1M1U7"/>
<evidence type="ECO:0000259" key="1">
    <source>
        <dbReference type="Pfam" id="PF12849"/>
    </source>
</evidence>
<dbReference type="Pfam" id="PF12849">
    <property type="entry name" value="PBP_like_2"/>
    <property type="match status" value="1"/>
</dbReference>
<dbReference type="InterPro" id="IPR024370">
    <property type="entry name" value="PBP_domain"/>
</dbReference>
<feature type="non-terminal residue" evidence="2">
    <location>
        <position position="201"/>
    </location>
</feature>
<feature type="domain" description="PBP" evidence="1">
    <location>
        <begin position="8"/>
        <end position="189"/>
    </location>
</feature>
<dbReference type="PANTHER" id="PTHR37945:SF1">
    <property type="entry name" value="EXTRACELLULAR TUNGSTATE BINDING PROTEIN"/>
    <property type="match status" value="1"/>
</dbReference>
<dbReference type="SUPFAM" id="SSF53850">
    <property type="entry name" value="Periplasmic binding protein-like II"/>
    <property type="match status" value="1"/>
</dbReference>
<dbReference type="PANTHER" id="PTHR37945">
    <property type="entry name" value="EXTRACELLULAR TUNGSTATE BINDING PROTEIN"/>
    <property type="match status" value="1"/>
</dbReference>
<proteinExistence type="predicted"/>
<protein>
    <recommendedName>
        <fullName evidence="1">PBP domain-containing protein</fullName>
    </recommendedName>
</protein>
<gene>
    <name evidence="2" type="ORF">S06H3_27994</name>
</gene>
<dbReference type="InterPro" id="IPR052738">
    <property type="entry name" value="ABC-Tungstate_binding"/>
</dbReference>
<accession>X1M1U7</accession>
<name>X1M1U7_9ZZZZ</name>
<reference evidence="2" key="1">
    <citation type="journal article" date="2014" name="Front. Microbiol.">
        <title>High frequency of phylogenetically diverse reductive dehalogenase-homologous genes in deep subseafloor sedimentary metagenomes.</title>
        <authorList>
            <person name="Kawai M."/>
            <person name="Futagami T."/>
            <person name="Toyoda A."/>
            <person name="Takaki Y."/>
            <person name="Nishi S."/>
            <person name="Hori S."/>
            <person name="Arai W."/>
            <person name="Tsubouchi T."/>
            <person name="Morono Y."/>
            <person name="Uchiyama I."/>
            <person name="Ito T."/>
            <person name="Fujiyama A."/>
            <person name="Inagaki F."/>
            <person name="Takami H."/>
        </authorList>
    </citation>
    <scope>NUCLEOTIDE SEQUENCE</scope>
    <source>
        <strain evidence="2">Expedition CK06-06</strain>
    </source>
</reference>
<dbReference type="EMBL" id="BARV01016297">
    <property type="protein sequence ID" value="GAI25333.1"/>
    <property type="molecule type" value="Genomic_DNA"/>
</dbReference>
<dbReference type="Gene3D" id="3.40.190.10">
    <property type="entry name" value="Periplasmic binding protein-like II"/>
    <property type="match status" value="2"/>
</dbReference>
<comment type="caution">
    <text evidence="2">The sequence shown here is derived from an EMBL/GenBank/DDBJ whole genome shotgun (WGS) entry which is preliminary data.</text>
</comment>